<evidence type="ECO:0000256" key="1">
    <source>
        <dbReference type="SAM" id="MobiDB-lite"/>
    </source>
</evidence>
<dbReference type="Proteomes" id="UP000813824">
    <property type="component" value="Unassembled WGS sequence"/>
</dbReference>
<feature type="compositionally biased region" description="Polar residues" evidence="1">
    <location>
        <begin position="158"/>
        <end position="172"/>
    </location>
</feature>
<feature type="region of interest" description="Disordered" evidence="1">
    <location>
        <begin position="1"/>
        <end position="190"/>
    </location>
</feature>
<gene>
    <name evidence="2" type="ORF">BXZ70DRAFT_936302</name>
</gene>
<sequence length="757" mass="82397">MMDIPEHTTSSLSEFDTSSDSDWLDISSRASEDNDSVASFYDSDREDIYDRPASRRSVSSLTSSRSGVVEGWEGLIDDTDDATPAVHTGSILYDDTDEQPRAASPVEEDPEEERVKAGLEQSMMTTLSSPRSNSLSNSMQTSVVRSTRDLRLSFPDPLTSSRDQSLHSSSYEDISAPEPDATLASEDDAAEELAQAPAPMVKDPGLASTPEVLPYTASAPLQRPNVPASITPDFYIAIYGSSSPDKYAVVDTLLAKWADGAGFMLSCSLLHATSATTRVYIPKDELEDRDAPRRMVSIVDKTDNNTSDLPPSCQSLAVILLPSAPSFDVGMHTLYLPVVVPSTLAVVDVFASTDDLLDAEQQWESLGITSDKLTSLSDWSTAVIDQEKLNAVSPAQVDHALQPLLKLQKPLAKRTFSTNAILLAILSIVIGYIVEGTVCPGLTPMPSWGLGRPQFFPTARPVTSSTATSLSTLLPNSIVISPTAKDMQVSLINSVTSLATTTTIVRQVVTKAPPASTSASAHDSTTNDTPTECECGCGMVSWSGKVLSTDLILRPAASASALSIDSANTKVLPSVTPSVTRGFTRHGKGKATSLDIPDTSLYALSTRIAGSISEYLEVDLKALLGVSDKGMQELMDALQVLYESIHRQTIAAVGKSAESLRKLHVQVQEEMKYRNTRAKARAREIKEKGRQYLSTMRETFKARTEVAKEHAKVMKENMRKRRAMRAEWRKQAAAAREWRKSRRAERRRGYLRSSRVY</sequence>
<organism evidence="2 3">
    <name type="scientific">Cristinia sonorae</name>
    <dbReference type="NCBI Taxonomy" id="1940300"/>
    <lineage>
        <taxon>Eukaryota</taxon>
        <taxon>Fungi</taxon>
        <taxon>Dikarya</taxon>
        <taxon>Basidiomycota</taxon>
        <taxon>Agaricomycotina</taxon>
        <taxon>Agaricomycetes</taxon>
        <taxon>Agaricomycetidae</taxon>
        <taxon>Agaricales</taxon>
        <taxon>Pleurotineae</taxon>
        <taxon>Stephanosporaceae</taxon>
        <taxon>Cristinia</taxon>
    </lineage>
</organism>
<reference evidence="2" key="1">
    <citation type="journal article" date="2021" name="New Phytol.">
        <title>Evolutionary innovations through gain and loss of genes in the ectomycorrhizal Boletales.</title>
        <authorList>
            <person name="Wu G."/>
            <person name="Miyauchi S."/>
            <person name="Morin E."/>
            <person name="Kuo A."/>
            <person name="Drula E."/>
            <person name="Varga T."/>
            <person name="Kohler A."/>
            <person name="Feng B."/>
            <person name="Cao Y."/>
            <person name="Lipzen A."/>
            <person name="Daum C."/>
            <person name="Hundley H."/>
            <person name="Pangilinan J."/>
            <person name="Johnson J."/>
            <person name="Barry K."/>
            <person name="LaButti K."/>
            <person name="Ng V."/>
            <person name="Ahrendt S."/>
            <person name="Min B."/>
            <person name="Choi I.G."/>
            <person name="Park H."/>
            <person name="Plett J.M."/>
            <person name="Magnuson J."/>
            <person name="Spatafora J.W."/>
            <person name="Nagy L.G."/>
            <person name="Henrissat B."/>
            <person name="Grigoriev I.V."/>
            <person name="Yang Z.L."/>
            <person name="Xu J."/>
            <person name="Martin F.M."/>
        </authorList>
    </citation>
    <scope>NUCLEOTIDE SEQUENCE</scope>
    <source>
        <strain evidence="2">KKN 215</strain>
    </source>
</reference>
<name>A0A8K0UPV0_9AGAR</name>
<dbReference type="OrthoDB" id="3256495at2759"/>
<keyword evidence="3" id="KW-1185">Reference proteome</keyword>
<dbReference type="AlphaFoldDB" id="A0A8K0UPV0"/>
<feature type="compositionally biased region" description="Basic and acidic residues" evidence="1">
    <location>
        <begin position="42"/>
        <end position="53"/>
    </location>
</feature>
<protein>
    <submittedName>
        <fullName evidence="2">Uncharacterized protein</fullName>
    </submittedName>
</protein>
<evidence type="ECO:0000313" key="2">
    <source>
        <dbReference type="EMBL" id="KAH8100876.1"/>
    </source>
</evidence>
<dbReference type="EMBL" id="JAEVFJ010000014">
    <property type="protein sequence ID" value="KAH8100876.1"/>
    <property type="molecule type" value="Genomic_DNA"/>
</dbReference>
<evidence type="ECO:0000313" key="3">
    <source>
        <dbReference type="Proteomes" id="UP000813824"/>
    </source>
</evidence>
<proteinExistence type="predicted"/>
<comment type="caution">
    <text evidence="2">The sequence shown here is derived from an EMBL/GenBank/DDBJ whole genome shotgun (WGS) entry which is preliminary data.</text>
</comment>
<accession>A0A8K0UPV0</accession>
<feature type="compositionally biased region" description="Low complexity" evidence="1">
    <location>
        <begin position="55"/>
        <end position="69"/>
    </location>
</feature>
<feature type="compositionally biased region" description="Low complexity" evidence="1">
    <location>
        <begin position="127"/>
        <end position="138"/>
    </location>
</feature>